<dbReference type="PANTHER" id="PTHR12145:SF41">
    <property type="entry name" value="MANNAN ENDO-1,6-ALPHA-MANNOSIDASE"/>
    <property type="match status" value="1"/>
</dbReference>
<dbReference type="InterPro" id="IPR008928">
    <property type="entry name" value="6-hairpin_glycosidase_sf"/>
</dbReference>
<comment type="catalytic activity">
    <reaction evidence="1 10">
        <text>Random hydrolysis of (1-&gt;6)-alpha-D-mannosidic linkages in unbranched (1-&gt;6)-mannans.</text>
        <dbReference type="EC" id="3.2.1.101"/>
    </reaction>
</comment>
<dbReference type="Gene3D" id="1.50.10.20">
    <property type="match status" value="1"/>
</dbReference>
<protein>
    <recommendedName>
        <fullName evidence="4 10">Mannan endo-1,6-alpha-mannosidase</fullName>
        <ecNumber evidence="4 10">3.2.1.101</ecNumber>
    </recommendedName>
</protein>
<keyword evidence="8" id="KW-0325">Glycoprotein</keyword>
<dbReference type="SUPFAM" id="SSF48208">
    <property type="entry name" value="Six-hairpin glycosidases"/>
    <property type="match status" value="1"/>
</dbReference>
<feature type="region of interest" description="Disordered" evidence="11">
    <location>
        <begin position="403"/>
        <end position="422"/>
    </location>
</feature>
<reference evidence="15" key="1">
    <citation type="submission" date="2015-05" db="EMBL/GenBank/DDBJ databases">
        <authorList>
            <person name="Fogelqvist Johan"/>
        </authorList>
    </citation>
    <scope>NUCLEOTIDE SEQUENCE [LARGE SCALE GENOMIC DNA]</scope>
</reference>
<keyword evidence="12" id="KW-0812">Transmembrane</keyword>
<evidence type="ECO:0000256" key="9">
    <source>
        <dbReference type="ARBA" id="ARBA00023295"/>
    </source>
</evidence>
<dbReference type="Proteomes" id="UP000045706">
    <property type="component" value="Unassembled WGS sequence"/>
</dbReference>
<evidence type="ECO:0000256" key="5">
    <source>
        <dbReference type="ARBA" id="ARBA00022729"/>
    </source>
</evidence>
<sequence>MRLLSTLSAVCLMGNAAHAIQLDIDSEQSVKDAASTIAFGLVSFYTGNNTGDVPGNLPDPYFWWTAGAMFGTLVDYWFLTGDDTYNDITTQAMVHQAGDEADFMPLNQTRTLGNDDQGFWTLSAMMATEAGYPDPPADQPQWLALVQACFNQWAQRWIEASDSCGGGLRWQIFSFNNGFNYKNSISNGCFFNIAARLARYTGNQTYAEWAERVWDWEVKAGLITDEFKVYDGVEVVENSPDCPKIDKNQWSYNTGIYLHGAAVMHNVTGDDKWRTRTVGLLDETEKTFFQNGVMFEQRCEPFKQCNIDQSSFKGYLARWMAGTAQVVPDLFDRIMGLLRPNAQSVASVCVGDPDQGFPGIGGTACGLAWQPRGQFDGLVGVGEQMSALSAVMYTLVQKERTAPVTAQTGGTSKGNPQAGMEPHSWEFKPIQQAERVAAGFLTVGILTSLMAGVFFVMKEETK</sequence>
<dbReference type="InterPro" id="IPR014480">
    <property type="entry name" value="Mannan-1_6-alpha_mannosidase"/>
</dbReference>
<evidence type="ECO:0000256" key="7">
    <source>
        <dbReference type="ARBA" id="ARBA00023136"/>
    </source>
</evidence>
<accession>A0A0G4KJ47</accession>
<feature type="transmembrane region" description="Helical" evidence="12">
    <location>
        <begin position="436"/>
        <end position="457"/>
    </location>
</feature>
<organism evidence="14 15">
    <name type="scientific">Verticillium longisporum</name>
    <name type="common">Verticillium dahliae var. longisporum</name>
    <dbReference type="NCBI Taxonomy" id="100787"/>
    <lineage>
        <taxon>Eukaryota</taxon>
        <taxon>Fungi</taxon>
        <taxon>Dikarya</taxon>
        <taxon>Ascomycota</taxon>
        <taxon>Pezizomycotina</taxon>
        <taxon>Sordariomycetes</taxon>
        <taxon>Hypocreomycetidae</taxon>
        <taxon>Glomerellales</taxon>
        <taxon>Plectosphaerellaceae</taxon>
        <taxon>Verticillium</taxon>
    </lineage>
</organism>
<evidence type="ECO:0000313" key="15">
    <source>
        <dbReference type="Proteomes" id="UP000045706"/>
    </source>
</evidence>
<keyword evidence="9 10" id="KW-0326">Glycosidase</keyword>
<evidence type="ECO:0000256" key="10">
    <source>
        <dbReference type="PIRNR" id="PIRNR016302"/>
    </source>
</evidence>
<dbReference type="PIRSF" id="PIRSF016302">
    <property type="entry name" value="Man_a_manosd"/>
    <property type="match status" value="1"/>
</dbReference>
<evidence type="ECO:0000256" key="1">
    <source>
        <dbReference type="ARBA" id="ARBA00001452"/>
    </source>
</evidence>
<proteinExistence type="inferred from homology"/>
<evidence type="ECO:0000256" key="11">
    <source>
        <dbReference type="SAM" id="MobiDB-lite"/>
    </source>
</evidence>
<keyword evidence="5 13" id="KW-0732">Signal</keyword>
<dbReference type="AlphaFoldDB" id="A0A0G4KJ47"/>
<evidence type="ECO:0000256" key="4">
    <source>
        <dbReference type="ARBA" id="ARBA00012350"/>
    </source>
</evidence>
<gene>
    <name evidence="14" type="ORF">BN1723_008853</name>
</gene>
<feature type="chain" id="PRO_5002565598" description="Mannan endo-1,6-alpha-mannosidase" evidence="13">
    <location>
        <begin position="20"/>
        <end position="462"/>
    </location>
</feature>
<dbReference type="GO" id="GO:0008496">
    <property type="term" value="F:mannan endo-1,6-alpha-mannosidase activity"/>
    <property type="evidence" value="ECO:0007669"/>
    <property type="project" value="UniProtKB-UniRule"/>
</dbReference>
<comment type="similarity">
    <text evidence="3 10">Belongs to the glycosyl hydrolase 76 family.</text>
</comment>
<evidence type="ECO:0000256" key="13">
    <source>
        <dbReference type="SAM" id="SignalP"/>
    </source>
</evidence>
<name>A0A0G4KJ47_VERLO</name>
<evidence type="ECO:0000256" key="8">
    <source>
        <dbReference type="ARBA" id="ARBA00023180"/>
    </source>
</evidence>
<feature type="signal peptide" evidence="13">
    <location>
        <begin position="1"/>
        <end position="19"/>
    </location>
</feature>
<evidence type="ECO:0000256" key="6">
    <source>
        <dbReference type="ARBA" id="ARBA00022801"/>
    </source>
</evidence>
<evidence type="ECO:0000256" key="12">
    <source>
        <dbReference type="SAM" id="Phobius"/>
    </source>
</evidence>
<feature type="compositionally biased region" description="Polar residues" evidence="11">
    <location>
        <begin position="404"/>
        <end position="415"/>
    </location>
</feature>
<comment type="subcellular location">
    <subcellularLocation>
        <location evidence="2">Endomembrane system</location>
    </subcellularLocation>
</comment>
<dbReference type="GO" id="GO:0016052">
    <property type="term" value="P:carbohydrate catabolic process"/>
    <property type="evidence" value="ECO:0007669"/>
    <property type="project" value="InterPro"/>
</dbReference>
<dbReference type="InterPro" id="IPR005198">
    <property type="entry name" value="Glyco_hydro_76"/>
</dbReference>
<dbReference type="GO" id="GO:0012505">
    <property type="term" value="C:endomembrane system"/>
    <property type="evidence" value="ECO:0007669"/>
    <property type="project" value="UniProtKB-SubCell"/>
</dbReference>
<keyword evidence="7 12" id="KW-0472">Membrane</keyword>
<dbReference type="EC" id="3.2.1.101" evidence="4 10"/>
<keyword evidence="12" id="KW-1133">Transmembrane helix</keyword>
<dbReference type="PANTHER" id="PTHR12145">
    <property type="entry name" value="MANNAN ENDO-1,6-ALPHA-MANNOSIDASE DCW1"/>
    <property type="match status" value="1"/>
</dbReference>
<evidence type="ECO:0000256" key="2">
    <source>
        <dbReference type="ARBA" id="ARBA00004308"/>
    </source>
</evidence>
<dbReference type="Pfam" id="PF03663">
    <property type="entry name" value="Glyco_hydro_76"/>
    <property type="match status" value="1"/>
</dbReference>
<evidence type="ECO:0000313" key="14">
    <source>
        <dbReference type="EMBL" id="CRK04241.1"/>
    </source>
</evidence>
<keyword evidence="6 10" id="KW-0378">Hydrolase</keyword>
<dbReference type="EMBL" id="CVQI01001002">
    <property type="protein sequence ID" value="CRK04241.1"/>
    <property type="molecule type" value="Genomic_DNA"/>
</dbReference>
<evidence type="ECO:0000256" key="3">
    <source>
        <dbReference type="ARBA" id="ARBA00009699"/>
    </source>
</evidence>
<dbReference type="GO" id="GO:0009272">
    <property type="term" value="P:fungal-type cell wall biogenesis"/>
    <property type="evidence" value="ECO:0007669"/>
    <property type="project" value="TreeGrafter"/>
</dbReference>
<dbReference type="FunFam" id="1.50.10.20:FF:000006">
    <property type="entry name" value="Mannan endo-1,6-alpha-mannosidase"/>
    <property type="match status" value="1"/>
</dbReference>